<proteinExistence type="predicted"/>
<feature type="region of interest" description="Disordered" evidence="1">
    <location>
        <begin position="185"/>
        <end position="262"/>
    </location>
</feature>
<keyword evidence="2" id="KW-0812">Transmembrane</keyword>
<name>A0ABD3TSQ1_9LAMI</name>
<comment type="caution">
    <text evidence="3">The sequence shown here is derived from an EMBL/GenBank/DDBJ whole genome shotgun (WGS) entry which is preliminary data.</text>
</comment>
<keyword evidence="2" id="KW-0472">Membrane</keyword>
<dbReference type="Proteomes" id="UP001634393">
    <property type="component" value="Unassembled WGS sequence"/>
</dbReference>
<dbReference type="EMBL" id="JBJXBP010000003">
    <property type="protein sequence ID" value="KAL3839332.1"/>
    <property type="molecule type" value="Genomic_DNA"/>
</dbReference>
<accession>A0ABD3TSQ1</accession>
<keyword evidence="4" id="KW-1185">Reference proteome</keyword>
<organism evidence="3 4">
    <name type="scientific">Penstemon smallii</name>
    <dbReference type="NCBI Taxonomy" id="265156"/>
    <lineage>
        <taxon>Eukaryota</taxon>
        <taxon>Viridiplantae</taxon>
        <taxon>Streptophyta</taxon>
        <taxon>Embryophyta</taxon>
        <taxon>Tracheophyta</taxon>
        <taxon>Spermatophyta</taxon>
        <taxon>Magnoliopsida</taxon>
        <taxon>eudicotyledons</taxon>
        <taxon>Gunneridae</taxon>
        <taxon>Pentapetalae</taxon>
        <taxon>asterids</taxon>
        <taxon>lamiids</taxon>
        <taxon>Lamiales</taxon>
        <taxon>Plantaginaceae</taxon>
        <taxon>Cheloneae</taxon>
        <taxon>Penstemon</taxon>
    </lineage>
</organism>
<evidence type="ECO:0000256" key="2">
    <source>
        <dbReference type="SAM" id="Phobius"/>
    </source>
</evidence>
<dbReference type="AlphaFoldDB" id="A0ABD3TSQ1"/>
<evidence type="ECO:0000256" key="1">
    <source>
        <dbReference type="SAM" id="MobiDB-lite"/>
    </source>
</evidence>
<feature type="compositionally biased region" description="Polar residues" evidence="1">
    <location>
        <begin position="222"/>
        <end position="238"/>
    </location>
</feature>
<feature type="compositionally biased region" description="Basic and acidic residues" evidence="1">
    <location>
        <begin position="185"/>
        <end position="207"/>
    </location>
</feature>
<evidence type="ECO:0000313" key="4">
    <source>
        <dbReference type="Proteomes" id="UP001634393"/>
    </source>
</evidence>
<feature type="compositionally biased region" description="Polar residues" evidence="1">
    <location>
        <begin position="246"/>
        <end position="256"/>
    </location>
</feature>
<sequence length="302" mass="34637">MALMKKIFIHITEFQNWINDVPVGFRVVDDLYRIRDLPPGKTQQVKVDPIIRCCKRNEYEWNIGVFLDGNFTGLEISPLDVIVYARLIFRHENKDGTNVLVVEGIREENSDYLLRLKFFGFMRNMYWDKRPSVVIARSDSKLATKLRMMEAHYPNQKMDIFAGIPLPERQTESPLKEGYQHWEKAVKENGEKGKTKTTDRTIKKEKIVLPPQPPPPEKPPRQRSTSVVNRGASANANISPKRVYERNQSSSTTSEFTDVPHAPPTFRIVTNSIITNSMDSFDHAILFVLAMTLVVLVSVSFG</sequence>
<evidence type="ECO:0000313" key="3">
    <source>
        <dbReference type="EMBL" id="KAL3839332.1"/>
    </source>
</evidence>
<keyword evidence="2" id="KW-1133">Transmembrane helix</keyword>
<reference evidence="3 4" key="1">
    <citation type="submission" date="2024-12" db="EMBL/GenBank/DDBJ databases">
        <title>The unique morphological basis and parallel evolutionary history of personate flowers in Penstemon.</title>
        <authorList>
            <person name="Depatie T.H."/>
            <person name="Wessinger C.A."/>
        </authorList>
    </citation>
    <scope>NUCLEOTIDE SEQUENCE [LARGE SCALE GENOMIC DNA]</scope>
    <source>
        <strain evidence="3">WTNN_2</strain>
        <tissue evidence="3">Leaf</tissue>
    </source>
</reference>
<gene>
    <name evidence="3" type="ORF">ACJIZ3_023923</name>
</gene>
<protein>
    <submittedName>
        <fullName evidence="3">Uncharacterized protein</fullName>
    </submittedName>
</protein>
<feature type="transmembrane region" description="Helical" evidence="2">
    <location>
        <begin position="284"/>
        <end position="301"/>
    </location>
</feature>